<keyword evidence="2" id="KW-1185">Reference proteome</keyword>
<evidence type="ECO:0000313" key="1">
    <source>
        <dbReference type="EMBL" id="GAA0663515.1"/>
    </source>
</evidence>
<dbReference type="RefSeq" id="WP_243848275.1">
    <property type="nucleotide sequence ID" value="NZ_BAAAES010000007.1"/>
</dbReference>
<evidence type="ECO:0000313" key="2">
    <source>
        <dbReference type="Proteomes" id="UP001500238"/>
    </source>
</evidence>
<sequence length="103" mass="11428">MTKMPSLVTSPQRVKLCVDDYLRLDAAGAFDTYGKTELLDGDVVYIDAQYRPPCADHVATVPADIARIDRYQQPAGGIGRRIGIDAAAHRYRTGYRGDRRTGR</sequence>
<dbReference type="EMBL" id="BAAAES010000007">
    <property type="protein sequence ID" value="GAA0663515.1"/>
    <property type="molecule type" value="Genomic_DNA"/>
</dbReference>
<gene>
    <name evidence="1" type="ORF">GCM10009102_10840</name>
</gene>
<organism evidence="1 2">
    <name type="scientific">Sphingomonas insulae</name>
    <dbReference type="NCBI Taxonomy" id="424800"/>
    <lineage>
        <taxon>Bacteria</taxon>
        <taxon>Pseudomonadati</taxon>
        <taxon>Pseudomonadota</taxon>
        <taxon>Alphaproteobacteria</taxon>
        <taxon>Sphingomonadales</taxon>
        <taxon>Sphingomonadaceae</taxon>
        <taxon>Sphingomonas</taxon>
    </lineage>
</organism>
<reference evidence="1 2" key="1">
    <citation type="journal article" date="2019" name="Int. J. Syst. Evol. Microbiol.">
        <title>The Global Catalogue of Microorganisms (GCM) 10K type strain sequencing project: providing services to taxonomists for standard genome sequencing and annotation.</title>
        <authorList>
            <consortium name="The Broad Institute Genomics Platform"/>
            <consortium name="The Broad Institute Genome Sequencing Center for Infectious Disease"/>
            <person name="Wu L."/>
            <person name="Ma J."/>
        </authorList>
    </citation>
    <scope>NUCLEOTIDE SEQUENCE [LARGE SCALE GENOMIC DNA]</scope>
    <source>
        <strain evidence="1 2">JCM 14603</strain>
    </source>
</reference>
<proteinExistence type="predicted"/>
<protein>
    <submittedName>
        <fullName evidence="1">Uncharacterized protein</fullName>
    </submittedName>
</protein>
<accession>A0ABN1HRI4</accession>
<name>A0ABN1HRI4_9SPHN</name>
<dbReference type="Proteomes" id="UP001500238">
    <property type="component" value="Unassembled WGS sequence"/>
</dbReference>
<comment type="caution">
    <text evidence="1">The sequence shown here is derived from an EMBL/GenBank/DDBJ whole genome shotgun (WGS) entry which is preliminary data.</text>
</comment>